<dbReference type="GO" id="GO:1902201">
    <property type="term" value="P:negative regulation of bacterial-type flagellum-dependent cell motility"/>
    <property type="evidence" value="ECO:0007669"/>
    <property type="project" value="TreeGrafter"/>
</dbReference>
<dbReference type="NCBIfam" id="TIGR00254">
    <property type="entry name" value="GGDEF"/>
    <property type="match status" value="1"/>
</dbReference>
<dbReference type="CDD" id="cd01949">
    <property type="entry name" value="GGDEF"/>
    <property type="match status" value="1"/>
</dbReference>
<dbReference type="GO" id="GO:0052621">
    <property type="term" value="F:diguanylate cyclase activity"/>
    <property type="evidence" value="ECO:0007669"/>
    <property type="project" value="UniProtKB-EC"/>
</dbReference>
<dbReference type="GO" id="GO:0005886">
    <property type="term" value="C:plasma membrane"/>
    <property type="evidence" value="ECO:0007669"/>
    <property type="project" value="TreeGrafter"/>
</dbReference>
<dbReference type="GO" id="GO:0043709">
    <property type="term" value="P:cell adhesion involved in single-species biofilm formation"/>
    <property type="evidence" value="ECO:0007669"/>
    <property type="project" value="TreeGrafter"/>
</dbReference>
<dbReference type="PROSITE" id="PS50887">
    <property type="entry name" value="GGDEF"/>
    <property type="match status" value="1"/>
</dbReference>
<dbReference type="EMBL" id="LTBB01000003">
    <property type="protein sequence ID" value="KYH29492.1"/>
    <property type="molecule type" value="Genomic_DNA"/>
</dbReference>
<dbReference type="PATRIC" id="fig|1121305.3.peg.734"/>
<reference evidence="2 3" key="1">
    <citation type="submission" date="2016-02" db="EMBL/GenBank/DDBJ databases">
        <title>Genome sequence of Clostridium colicanis DSM 13634.</title>
        <authorList>
            <person name="Poehlein A."/>
            <person name="Daniel R."/>
        </authorList>
    </citation>
    <scope>NUCLEOTIDE SEQUENCE [LARGE SCALE GENOMIC DNA]</scope>
    <source>
        <strain evidence="2 3">DSM 13634</strain>
    </source>
</reference>
<dbReference type="InterPro" id="IPR000160">
    <property type="entry name" value="GGDEF_dom"/>
</dbReference>
<feature type="domain" description="GGDEF" evidence="1">
    <location>
        <begin position="164"/>
        <end position="295"/>
    </location>
</feature>
<dbReference type="RefSeq" id="WP_061857644.1">
    <property type="nucleotide sequence ID" value="NZ_LTBB01000003.1"/>
</dbReference>
<dbReference type="EC" id="2.7.7.65" evidence="2"/>
<comment type="caution">
    <text evidence="2">The sequence shown here is derived from an EMBL/GenBank/DDBJ whole genome shotgun (WGS) entry which is preliminary data.</text>
</comment>
<dbReference type="PANTHER" id="PTHR45138">
    <property type="entry name" value="REGULATORY COMPONENTS OF SENSORY TRANSDUCTION SYSTEM"/>
    <property type="match status" value="1"/>
</dbReference>
<dbReference type="SMART" id="SM00267">
    <property type="entry name" value="GGDEF"/>
    <property type="match status" value="1"/>
</dbReference>
<dbReference type="InterPro" id="IPR043128">
    <property type="entry name" value="Rev_trsase/Diguanyl_cyclase"/>
</dbReference>
<organism evidence="2 3">
    <name type="scientific">Clostridium colicanis DSM 13634</name>
    <dbReference type="NCBI Taxonomy" id="1121305"/>
    <lineage>
        <taxon>Bacteria</taxon>
        <taxon>Bacillati</taxon>
        <taxon>Bacillota</taxon>
        <taxon>Clostridia</taxon>
        <taxon>Eubacteriales</taxon>
        <taxon>Clostridiaceae</taxon>
        <taxon>Clostridium</taxon>
    </lineage>
</organism>
<keyword evidence="2" id="KW-0548">Nucleotidyltransferase</keyword>
<protein>
    <submittedName>
        <fullName evidence="2">Diguanylate cyclase DosC</fullName>
        <ecNumber evidence="2">2.7.7.65</ecNumber>
    </submittedName>
</protein>
<dbReference type="Proteomes" id="UP000075374">
    <property type="component" value="Unassembled WGS sequence"/>
</dbReference>
<evidence type="ECO:0000313" key="2">
    <source>
        <dbReference type="EMBL" id="KYH29492.1"/>
    </source>
</evidence>
<dbReference type="InterPro" id="IPR050469">
    <property type="entry name" value="Diguanylate_Cyclase"/>
</dbReference>
<gene>
    <name evidence="2" type="primary">dosC_1</name>
    <name evidence="2" type="ORF">CLCOL_07230</name>
</gene>
<accession>A0A151API0</accession>
<name>A0A151API0_9CLOT</name>
<proteinExistence type="predicted"/>
<dbReference type="SUPFAM" id="SSF55073">
    <property type="entry name" value="Nucleotide cyclase"/>
    <property type="match status" value="1"/>
</dbReference>
<dbReference type="InterPro" id="IPR029787">
    <property type="entry name" value="Nucleotide_cyclase"/>
</dbReference>
<dbReference type="FunFam" id="3.30.70.270:FF:000001">
    <property type="entry name" value="Diguanylate cyclase domain protein"/>
    <property type="match status" value="1"/>
</dbReference>
<dbReference type="Gene3D" id="3.30.70.270">
    <property type="match status" value="1"/>
</dbReference>
<evidence type="ECO:0000313" key="3">
    <source>
        <dbReference type="Proteomes" id="UP000075374"/>
    </source>
</evidence>
<sequence length="295" mass="34106">MKEITKYESLRQQVKAYERIFDTVRVVDPVTKKATIYKDDKDISENITCYSRWLDGNECKDCIIIKALNHKKTFVKIQNNADKMFLMFAVPLELNGDIFALELIKDITDILVFETVYQCESHELRNIVQDLNTLIMKDTLTSLYNRRYIDRILPEEIARCDDKNPLSIAMIDVDHFKSINDTYGHNAGDIIIKKLGQILSNSIRNDTDWAARYGGDEFLICLPNTDNKKAYKVLERIRKNVEKINIKIENIKIKVTVSGGLYTLNNNILAPVDLIKYADDKLYNAKEQGRNRIAS</sequence>
<dbReference type="PANTHER" id="PTHR45138:SF9">
    <property type="entry name" value="DIGUANYLATE CYCLASE DGCM-RELATED"/>
    <property type="match status" value="1"/>
</dbReference>
<keyword evidence="2" id="KW-0808">Transferase</keyword>
<dbReference type="STRING" id="1121305.CLCOL_07230"/>
<dbReference type="Pfam" id="PF00990">
    <property type="entry name" value="GGDEF"/>
    <property type="match status" value="1"/>
</dbReference>
<evidence type="ECO:0000259" key="1">
    <source>
        <dbReference type="PROSITE" id="PS50887"/>
    </source>
</evidence>
<dbReference type="AlphaFoldDB" id="A0A151API0"/>
<keyword evidence="3" id="KW-1185">Reference proteome</keyword>